<reference evidence="3 4" key="1">
    <citation type="submission" date="2019-12" db="EMBL/GenBank/DDBJ databases">
        <title>Genomic-based taxomic classification of the family Erythrobacteraceae.</title>
        <authorList>
            <person name="Xu L."/>
        </authorList>
    </citation>
    <scope>NUCLEOTIDE SEQUENCE [LARGE SCALE GENOMIC DNA]</scope>
    <source>
        <strain evidence="3 4">LMG 29519</strain>
    </source>
</reference>
<organism evidence="3 4">
    <name type="scientific">Alteriqipengyuania halimionae</name>
    <dbReference type="NCBI Taxonomy" id="1926630"/>
    <lineage>
        <taxon>Bacteria</taxon>
        <taxon>Pseudomonadati</taxon>
        <taxon>Pseudomonadota</taxon>
        <taxon>Alphaproteobacteria</taxon>
        <taxon>Sphingomonadales</taxon>
        <taxon>Erythrobacteraceae</taxon>
        <taxon>Alteriqipengyuania</taxon>
    </lineage>
</organism>
<accession>A0A6I4U102</accession>
<proteinExistence type="predicted"/>
<keyword evidence="2" id="KW-1133">Transmembrane helix</keyword>
<protein>
    <recommendedName>
        <fullName evidence="5">Phage holin family protein</fullName>
    </recommendedName>
</protein>
<evidence type="ECO:0000256" key="2">
    <source>
        <dbReference type="SAM" id="Phobius"/>
    </source>
</evidence>
<dbReference type="Pfam" id="PF07332">
    <property type="entry name" value="Phage_holin_3_6"/>
    <property type="match status" value="1"/>
</dbReference>
<name>A0A6I4U102_9SPHN</name>
<dbReference type="Proteomes" id="UP000429229">
    <property type="component" value="Unassembled WGS sequence"/>
</dbReference>
<dbReference type="RefSeq" id="WP_160616328.1">
    <property type="nucleotide sequence ID" value="NZ_WTYR01000001.1"/>
</dbReference>
<comment type="caution">
    <text evidence="3">The sequence shown here is derived from an EMBL/GenBank/DDBJ whole genome shotgun (WGS) entry which is preliminary data.</text>
</comment>
<feature type="transmembrane region" description="Helical" evidence="2">
    <location>
        <begin position="95"/>
        <end position="114"/>
    </location>
</feature>
<dbReference type="EMBL" id="WTYR01000001">
    <property type="protein sequence ID" value="MXP09650.1"/>
    <property type="molecule type" value="Genomic_DNA"/>
</dbReference>
<feature type="region of interest" description="Disordered" evidence="1">
    <location>
        <begin position="1"/>
        <end position="23"/>
    </location>
</feature>
<gene>
    <name evidence="3" type="ORF">GRI68_05615</name>
</gene>
<evidence type="ECO:0000256" key="1">
    <source>
        <dbReference type="SAM" id="MobiDB-lite"/>
    </source>
</evidence>
<evidence type="ECO:0008006" key="5">
    <source>
        <dbReference type="Google" id="ProtNLM"/>
    </source>
</evidence>
<keyword evidence="2" id="KW-0812">Transmembrane</keyword>
<dbReference type="OrthoDB" id="7392290at2"/>
<dbReference type="AlphaFoldDB" id="A0A6I4U102"/>
<evidence type="ECO:0000313" key="4">
    <source>
        <dbReference type="Proteomes" id="UP000429229"/>
    </source>
</evidence>
<sequence length="148" mass="16177">MTESPPPLVRDKHRAKKTPDSPAERSLIDDVTQLIDDGKTYVEAEVAYQSTKVQFIVDHLAQAALKGLIGAVFLVIALIVGSVGVLLGLRGIVGIWWAIGIVTLFWALAAGILFQRMFRGFDQIKEAMGARAKEREQRGEDDESENGG</sequence>
<evidence type="ECO:0000313" key="3">
    <source>
        <dbReference type="EMBL" id="MXP09650.1"/>
    </source>
</evidence>
<dbReference type="InterPro" id="IPR009937">
    <property type="entry name" value="Phage_holin_3_6"/>
</dbReference>
<feature type="transmembrane region" description="Helical" evidence="2">
    <location>
        <begin position="68"/>
        <end position="89"/>
    </location>
</feature>
<keyword evidence="2" id="KW-0472">Membrane</keyword>
<keyword evidence="4" id="KW-1185">Reference proteome</keyword>